<evidence type="ECO:0000313" key="1">
    <source>
        <dbReference type="EMBL" id="KAF1014862.1"/>
    </source>
</evidence>
<comment type="caution">
    <text evidence="1">The sequence shown here is derived from an EMBL/GenBank/DDBJ whole genome shotgun (WGS) entry which is preliminary data.</text>
</comment>
<dbReference type="EMBL" id="WNDS01000003">
    <property type="protein sequence ID" value="KAF1014862.1"/>
    <property type="molecule type" value="Genomic_DNA"/>
</dbReference>
<dbReference type="Proteomes" id="UP000487117">
    <property type="component" value="Unassembled WGS sequence"/>
</dbReference>
<evidence type="ECO:0000313" key="2">
    <source>
        <dbReference type="Proteomes" id="UP000487117"/>
    </source>
</evidence>
<accession>A0A7V8FG10</accession>
<name>A0A7V8FG10_STEMA</name>
<protein>
    <submittedName>
        <fullName evidence="1">Uncharacterized protein</fullName>
    </submittedName>
</protein>
<organism evidence="1 2">
    <name type="scientific">Stenotrophomonas maltophilia</name>
    <name type="common">Pseudomonas maltophilia</name>
    <name type="synonym">Xanthomonas maltophilia</name>
    <dbReference type="NCBI Taxonomy" id="40324"/>
    <lineage>
        <taxon>Bacteria</taxon>
        <taxon>Pseudomonadati</taxon>
        <taxon>Pseudomonadota</taxon>
        <taxon>Gammaproteobacteria</taxon>
        <taxon>Lysobacterales</taxon>
        <taxon>Lysobacteraceae</taxon>
        <taxon>Stenotrophomonas</taxon>
        <taxon>Stenotrophomonas maltophilia group</taxon>
    </lineage>
</organism>
<gene>
    <name evidence="1" type="ORF">GAK31_02349</name>
</gene>
<sequence>MDEQRLEEIRREYERMAREAGDALARVRSCRAAPRDDEAV</sequence>
<dbReference type="AlphaFoldDB" id="A0A7V8FG10"/>
<reference evidence="2" key="1">
    <citation type="journal article" date="2020" name="MBio">
        <title>Horizontal gene transfer to a defensive symbiont with a reduced genome amongst a multipartite beetle microbiome.</title>
        <authorList>
            <person name="Waterworth S.C."/>
            <person name="Florez L.V."/>
            <person name="Rees E.R."/>
            <person name="Hertweck C."/>
            <person name="Kaltenpoth M."/>
            <person name="Kwan J.C."/>
        </authorList>
    </citation>
    <scope>NUCLEOTIDE SEQUENCE [LARGE SCALE GENOMIC DNA]</scope>
</reference>
<proteinExistence type="predicted"/>